<reference evidence="1" key="1">
    <citation type="submission" date="2021-05" db="EMBL/GenBank/DDBJ databases">
        <title>A free-living protist that lacks canonical eukaryotic 1 DNA replication and segregation systems.</title>
        <authorList>
            <person name="Salas-Leiva D.E."/>
            <person name="Tromer E.C."/>
            <person name="Curtis B.A."/>
            <person name="Jerlstrom-Hultqvist J."/>
            <person name="Kolisko M."/>
            <person name="Yi Z."/>
            <person name="Salas-Leiva J.S."/>
            <person name="Gallot-Lavallee L."/>
            <person name="Kops G.J.P.L."/>
            <person name="Archibald J.M."/>
            <person name="Simpson A.G.B."/>
            <person name="Roger A.J."/>
        </authorList>
    </citation>
    <scope>NUCLEOTIDE SEQUENCE</scope>
    <source>
        <strain evidence="1">BICM</strain>
    </source>
</reference>
<dbReference type="EMBL" id="JAHDYR010000003">
    <property type="protein sequence ID" value="KAG9397242.1"/>
    <property type="molecule type" value="Genomic_DNA"/>
</dbReference>
<evidence type="ECO:0000313" key="1">
    <source>
        <dbReference type="EMBL" id="KAG9397242.1"/>
    </source>
</evidence>
<evidence type="ECO:0000313" key="2">
    <source>
        <dbReference type="Proteomes" id="UP000717585"/>
    </source>
</evidence>
<sequence length="384" mass="42815">MDFSLNVDAFPQPTNCMLTFDSKGIEVLPNAPHVSLDDYNRVRHFCVEQMHRVEPITYRSLLHCIENSSSPATAAKALLNGLADHGLITMSSDGRSAMIDIEVCEALREDDNIYVCIDDLSPDFPPEVSQPPSRASERPASPFINHEQPFAVRGVIDDDGVSRKLYWHHTNDDYRQVLQVVARTGLTGFHDVIAFKEITVSPEIVANCLDRMKEEGLTAVVRGRETRPTQSFKQYAEHTLGVNTRAQWSTSATTATPSFPEEAIIDAILGLFTGKLELTRTTICDAIPGVPPTALCRIIEYLIAQDRLVRVRRGDWCTLRLPSMFYEPIDVTVAQLDAVEQWSALIGTVSVPFDEFYGYGELEVFTDDEDACSPVAFRVPVADF</sequence>
<protein>
    <submittedName>
        <fullName evidence="1">Uncharacterized protein</fullName>
    </submittedName>
</protein>
<proteinExistence type="predicted"/>
<accession>A0A8J6BGW9</accession>
<keyword evidence="2" id="KW-1185">Reference proteome</keyword>
<dbReference type="AlphaFoldDB" id="A0A8J6BGW9"/>
<name>A0A8J6BGW9_9EUKA</name>
<organism evidence="1 2">
    <name type="scientific">Carpediemonas membranifera</name>
    <dbReference type="NCBI Taxonomy" id="201153"/>
    <lineage>
        <taxon>Eukaryota</taxon>
        <taxon>Metamonada</taxon>
        <taxon>Carpediemonas-like organisms</taxon>
        <taxon>Carpediemonas</taxon>
    </lineage>
</organism>
<dbReference type="Proteomes" id="UP000717585">
    <property type="component" value="Unassembled WGS sequence"/>
</dbReference>
<comment type="caution">
    <text evidence="1">The sequence shown here is derived from an EMBL/GenBank/DDBJ whole genome shotgun (WGS) entry which is preliminary data.</text>
</comment>
<gene>
    <name evidence="1" type="ORF">J8273_1157</name>
</gene>